<evidence type="ECO:0000313" key="10">
    <source>
        <dbReference type="Proteomes" id="UP001424441"/>
    </source>
</evidence>
<feature type="transmembrane region" description="Helical" evidence="8">
    <location>
        <begin position="304"/>
        <end position="329"/>
    </location>
</feature>
<dbReference type="EMBL" id="BAAADE010000003">
    <property type="protein sequence ID" value="GAA0604014.1"/>
    <property type="molecule type" value="Genomic_DNA"/>
</dbReference>
<dbReference type="InterPro" id="IPR000522">
    <property type="entry name" value="ABC_transptr_permease_BtuC"/>
</dbReference>
<evidence type="ECO:0000256" key="8">
    <source>
        <dbReference type="SAM" id="Phobius"/>
    </source>
</evidence>
<name>A0ABN1G4M0_9HYPH</name>
<reference evidence="9 10" key="1">
    <citation type="journal article" date="2019" name="Int. J. Syst. Evol. Microbiol.">
        <title>The Global Catalogue of Microorganisms (GCM) 10K type strain sequencing project: providing services to taxonomists for standard genome sequencing and annotation.</title>
        <authorList>
            <consortium name="The Broad Institute Genomics Platform"/>
            <consortium name="The Broad Institute Genome Sequencing Center for Infectious Disease"/>
            <person name="Wu L."/>
            <person name="Ma J."/>
        </authorList>
    </citation>
    <scope>NUCLEOTIDE SEQUENCE [LARGE SCALE GENOMIC DNA]</scope>
    <source>
        <strain evidence="9 10">JCM 15115</strain>
    </source>
</reference>
<evidence type="ECO:0000256" key="5">
    <source>
        <dbReference type="ARBA" id="ARBA00022692"/>
    </source>
</evidence>
<evidence type="ECO:0000256" key="4">
    <source>
        <dbReference type="ARBA" id="ARBA00022475"/>
    </source>
</evidence>
<keyword evidence="3" id="KW-0813">Transport</keyword>
<evidence type="ECO:0000256" key="2">
    <source>
        <dbReference type="ARBA" id="ARBA00007935"/>
    </source>
</evidence>
<keyword evidence="7 8" id="KW-0472">Membrane</keyword>
<dbReference type="PANTHER" id="PTHR30472">
    <property type="entry name" value="FERRIC ENTEROBACTIN TRANSPORT SYSTEM PERMEASE PROTEIN"/>
    <property type="match status" value="1"/>
</dbReference>
<accession>A0ABN1G4M0</accession>
<dbReference type="InterPro" id="IPR037294">
    <property type="entry name" value="ABC_BtuC-like"/>
</dbReference>
<dbReference type="Gene3D" id="1.10.3470.10">
    <property type="entry name" value="ABC transporter involved in vitamin B12 uptake, BtuC"/>
    <property type="match status" value="1"/>
</dbReference>
<evidence type="ECO:0000256" key="7">
    <source>
        <dbReference type="ARBA" id="ARBA00023136"/>
    </source>
</evidence>
<keyword evidence="6 8" id="KW-1133">Transmembrane helix</keyword>
<gene>
    <name evidence="9" type="ORF">GCM10008943_19390</name>
</gene>
<feature type="transmembrane region" description="Helical" evidence="8">
    <location>
        <begin position="279"/>
        <end position="297"/>
    </location>
</feature>
<dbReference type="Proteomes" id="UP001424441">
    <property type="component" value="Unassembled WGS sequence"/>
</dbReference>
<evidence type="ECO:0000256" key="6">
    <source>
        <dbReference type="ARBA" id="ARBA00022989"/>
    </source>
</evidence>
<comment type="similarity">
    <text evidence="2">Belongs to the binding-protein-dependent transport system permease family. FecCD subfamily.</text>
</comment>
<keyword evidence="10" id="KW-1185">Reference proteome</keyword>
<comment type="caution">
    <text evidence="9">The sequence shown here is derived from an EMBL/GenBank/DDBJ whole genome shotgun (WGS) entry which is preliminary data.</text>
</comment>
<feature type="transmembrane region" description="Helical" evidence="8">
    <location>
        <begin position="152"/>
        <end position="173"/>
    </location>
</feature>
<feature type="transmembrane region" description="Helical" evidence="8">
    <location>
        <begin position="193"/>
        <end position="213"/>
    </location>
</feature>
<dbReference type="Pfam" id="PF01032">
    <property type="entry name" value="FecCD"/>
    <property type="match status" value="1"/>
</dbReference>
<organism evidence="9 10">
    <name type="scientific">Paenochrobactrum glaciei</name>
    <dbReference type="NCBI Taxonomy" id="486407"/>
    <lineage>
        <taxon>Bacteria</taxon>
        <taxon>Pseudomonadati</taxon>
        <taxon>Pseudomonadota</taxon>
        <taxon>Alphaproteobacteria</taxon>
        <taxon>Hyphomicrobiales</taxon>
        <taxon>Brucellaceae</taxon>
        <taxon>Paenochrobactrum</taxon>
    </lineage>
</organism>
<feature type="transmembrane region" description="Helical" evidence="8">
    <location>
        <begin position="240"/>
        <end position="267"/>
    </location>
</feature>
<dbReference type="CDD" id="cd06550">
    <property type="entry name" value="TM_ABC_iron-siderophores_like"/>
    <property type="match status" value="1"/>
</dbReference>
<keyword evidence="4" id="KW-1003">Cell membrane</keyword>
<comment type="subcellular location">
    <subcellularLocation>
        <location evidence="1">Cell membrane</location>
        <topology evidence="1">Multi-pass membrane protein</topology>
    </subcellularLocation>
</comment>
<feature type="transmembrane region" description="Helical" evidence="8">
    <location>
        <begin position="122"/>
        <end position="140"/>
    </location>
</feature>
<dbReference type="PANTHER" id="PTHR30472:SF64">
    <property type="entry name" value="IRON(3+)-HYDROXAMATE IMPORT SYSTEM PERMEASE PROTEIN FHUG"/>
    <property type="match status" value="1"/>
</dbReference>
<sequence length="333" mass="35522">MQKNMRADFVFIGLAAILLLAMLFSLHLGSYPLRLTDLYQMMSGEGTPQQELVLFSIRMPRLLLAMITGCGLALSGAVLQAVFRNDLADPGLLGLSAGAGLVIIVLFYLQQQGVFVSAHWRPFAAFCGVALSASLIYTLARKKGEAAPARILLTGIAVNAGLGALTLVLAMRLDRSLYDQAVVWLAGSLSGKNYKDIMLLLPWFIALLPVLAWRVKILDILSLGDETATGLGIHVNRQRLLMIVVAVALTGASVAVTGGIGFVGLLAPHMCRRLVGARHALLLPACALCGAILVLVADTLGRSLLAPVEIPAGIFCAMIGAPYFLYLLMRMAR</sequence>
<dbReference type="SUPFAM" id="SSF81345">
    <property type="entry name" value="ABC transporter involved in vitamin B12 uptake, BtuC"/>
    <property type="match status" value="1"/>
</dbReference>
<proteinExistence type="inferred from homology"/>
<keyword evidence="5 8" id="KW-0812">Transmembrane</keyword>
<protein>
    <submittedName>
        <fullName evidence="9">Iron ABC transporter permease</fullName>
    </submittedName>
</protein>
<evidence type="ECO:0000313" key="9">
    <source>
        <dbReference type="EMBL" id="GAA0604014.1"/>
    </source>
</evidence>
<evidence type="ECO:0000256" key="1">
    <source>
        <dbReference type="ARBA" id="ARBA00004651"/>
    </source>
</evidence>
<feature type="transmembrane region" description="Helical" evidence="8">
    <location>
        <begin position="90"/>
        <end position="110"/>
    </location>
</feature>
<feature type="transmembrane region" description="Helical" evidence="8">
    <location>
        <begin position="62"/>
        <end position="83"/>
    </location>
</feature>
<evidence type="ECO:0000256" key="3">
    <source>
        <dbReference type="ARBA" id="ARBA00022448"/>
    </source>
</evidence>